<dbReference type="GO" id="GO:0004386">
    <property type="term" value="F:helicase activity"/>
    <property type="evidence" value="ECO:0007669"/>
    <property type="project" value="UniProtKB-KW"/>
</dbReference>
<proteinExistence type="predicted"/>
<dbReference type="SMART" id="SM00490">
    <property type="entry name" value="HELICc"/>
    <property type="match status" value="1"/>
</dbReference>
<evidence type="ECO:0000259" key="5">
    <source>
        <dbReference type="PROSITE" id="PS51192"/>
    </source>
</evidence>
<keyword evidence="3" id="KW-0347">Helicase</keyword>
<dbReference type="InterPro" id="IPR012961">
    <property type="entry name" value="Ski2/MTR4_C"/>
</dbReference>
<protein>
    <recommendedName>
        <fullName evidence="8">Helicase ATP-binding domain-containing protein</fullName>
    </recommendedName>
</protein>
<dbReference type="EMBL" id="MN740314">
    <property type="protein sequence ID" value="QHT99764.1"/>
    <property type="molecule type" value="Genomic_DNA"/>
</dbReference>
<evidence type="ECO:0000256" key="3">
    <source>
        <dbReference type="ARBA" id="ARBA00022806"/>
    </source>
</evidence>
<dbReference type="InterPro" id="IPR001650">
    <property type="entry name" value="Helicase_C-like"/>
</dbReference>
<dbReference type="SMART" id="SM01142">
    <property type="entry name" value="DSHCT"/>
    <property type="match status" value="1"/>
</dbReference>
<dbReference type="AlphaFoldDB" id="A0A6C0J262"/>
<dbReference type="SUPFAM" id="SSF52540">
    <property type="entry name" value="P-loop containing nucleoside triphosphate hydrolases"/>
    <property type="match status" value="1"/>
</dbReference>
<dbReference type="GO" id="GO:0003676">
    <property type="term" value="F:nucleic acid binding"/>
    <property type="evidence" value="ECO:0007669"/>
    <property type="project" value="InterPro"/>
</dbReference>
<keyword evidence="4" id="KW-0067">ATP-binding</keyword>
<evidence type="ECO:0000256" key="4">
    <source>
        <dbReference type="ARBA" id="ARBA00022840"/>
    </source>
</evidence>
<dbReference type="InterPro" id="IPR027417">
    <property type="entry name" value="P-loop_NTPase"/>
</dbReference>
<reference evidence="7" key="1">
    <citation type="journal article" date="2020" name="Nature">
        <title>Giant virus diversity and host interactions through global metagenomics.</title>
        <authorList>
            <person name="Schulz F."/>
            <person name="Roux S."/>
            <person name="Paez-Espino D."/>
            <person name="Jungbluth S."/>
            <person name="Walsh D.A."/>
            <person name="Denef V.J."/>
            <person name="McMahon K.D."/>
            <person name="Konstantinidis K.T."/>
            <person name="Eloe-Fadrosh E.A."/>
            <person name="Kyrpides N.C."/>
            <person name="Woyke T."/>
        </authorList>
    </citation>
    <scope>NUCLEOTIDE SEQUENCE</scope>
    <source>
        <strain evidence="7">GVMAG-M-3300025727-45</strain>
    </source>
</reference>
<evidence type="ECO:0000256" key="1">
    <source>
        <dbReference type="ARBA" id="ARBA00022741"/>
    </source>
</evidence>
<feature type="domain" description="Helicase ATP-binding" evidence="5">
    <location>
        <begin position="35"/>
        <end position="191"/>
    </location>
</feature>
<organism evidence="7">
    <name type="scientific">viral metagenome</name>
    <dbReference type="NCBI Taxonomy" id="1070528"/>
    <lineage>
        <taxon>unclassified sequences</taxon>
        <taxon>metagenomes</taxon>
        <taxon>organismal metagenomes</taxon>
    </lineage>
</organism>
<keyword evidence="2" id="KW-0378">Hydrolase</keyword>
<keyword evidence="1" id="KW-0547">Nucleotide-binding</keyword>
<dbReference type="InterPro" id="IPR050699">
    <property type="entry name" value="RNA-DNA_Helicase"/>
</dbReference>
<accession>A0A6C0J262</accession>
<dbReference type="InterPro" id="IPR011545">
    <property type="entry name" value="DEAD/DEAH_box_helicase_dom"/>
</dbReference>
<evidence type="ECO:0000256" key="2">
    <source>
        <dbReference type="ARBA" id="ARBA00022801"/>
    </source>
</evidence>
<dbReference type="InterPro" id="IPR014001">
    <property type="entry name" value="Helicase_ATP-bd"/>
</dbReference>
<evidence type="ECO:0000259" key="6">
    <source>
        <dbReference type="PROSITE" id="PS51194"/>
    </source>
</evidence>
<evidence type="ECO:0008006" key="8">
    <source>
        <dbReference type="Google" id="ProtNLM"/>
    </source>
</evidence>
<feature type="domain" description="Helicase C-terminal" evidence="6">
    <location>
        <begin position="242"/>
        <end position="441"/>
    </location>
</feature>
<dbReference type="SMART" id="SM00487">
    <property type="entry name" value="DEXDc"/>
    <property type="match status" value="1"/>
</dbReference>
<dbReference type="PANTHER" id="PTHR12131:SF1">
    <property type="entry name" value="ATP-DEPENDENT RNA HELICASE SUPV3L1, MITOCHONDRIAL-RELATED"/>
    <property type="match status" value="1"/>
</dbReference>
<dbReference type="Pfam" id="PF08148">
    <property type="entry name" value="DSHCT"/>
    <property type="match status" value="1"/>
</dbReference>
<dbReference type="Gene3D" id="1.10.3380.30">
    <property type="match status" value="1"/>
</dbReference>
<dbReference type="GO" id="GO:0055087">
    <property type="term" value="C:Ski complex"/>
    <property type="evidence" value="ECO:0007669"/>
    <property type="project" value="TreeGrafter"/>
</dbReference>
<dbReference type="PROSITE" id="PS51194">
    <property type="entry name" value="HELICASE_CTER"/>
    <property type="match status" value="1"/>
</dbReference>
<evidence type="ECO:0000313" key="7">
    <source>
        <dbReference type="EMBL" id="QHT99764.1"/>
    </source>
</evidence>
<dbReference type="Pfam" id="PF00270">
    <property type="entry name" value="DEAD"/>
    <property type="match status" value="1"/>
</dbReference>
<name>A0A6C0J262_9ZZZZ</name>
<dbReference type="PANTHER" id="PTHR12131">
    <property type="entry name" value="ATP-DEPENDENT RNA AND DNA HELICASE"/>
    <property type="match status" value="1"/>
</dbReference>
<sequence length="743" mass="86349">MLFKTLNNEPFEKDKSLYDYCEFKYPLDEFQKHALCSIKEDKNILVCAATGNGKTSVAIAAIKNCFLNNKRVIYTAPIKALLNQKYSEFKSIFKSDIGIETGDTKINPDAQCVVMTTEILRNKLMLNNQEVIQNVQCVIFDEVHYINDPYRGNVWESCIQLLQTQQVMLSATVHKPENFAEWITTVHPERDLHFIEVTQRKVPLEYYCYANDEIIQIMDNARNFSNTNYLKCKQEPVNPLFKLNKSLLLLKNKNLFPATYFVMSKKKCEHYANSVTIPLIDEETSSNAVNLYNKLLLKDKELEKQSLQVQMMRSLVSKGIGIHHAGLNPLLKEIIEELYAKNFLKLLFATGTFTVGLNMPIRTVVLTGLTVYNEIKEHMVYFSSDEFIQMCGRSGRRGLDTKGNVIICLLNEDLPSLHEAKNIMTSHPNLIESKMELNKNLIIDLISNKKNFNEIFSFVKKSLKGSEILQSIETLQKECNIFKLINFEVPSEQEKSFADYIQLQNKLKTNLRQNQYRKVMRCIDSLLLDPKFNDLIQKYNEYNNQVKCLHKKQEKLEYLKNNDIIIIQEIIDDLIAENIITSDLELTKPYGIAASCINGYDKCLIVNVLFSEWITTMSTKELAILFSYFISYHGDNLEPFELKNYGIPMYSYEVLNSMTNEKLYTNFTPFVWQWINGVKFENMENIDTYTEGNFITQMNCYYQLLENLIQVCELCELHITYKKCIELKSIIRRDIVITNSLYL</sequence>
<dbReference type="GO" id="GO:0005524">
    <property type="term" value="F:ATP binding"/>
    <property type="evidence" value="ECO:0007669"/>
    <property type="project" value="UniProtKB-KW"/>
</dbReference>
<dbReference type="GO" id="GO:0070478">
    <property type="term" value="P:nuclear-transcribed mRNA catabolic process, 3'-5' exonucleolytic nonsense-mediated decay"/>
    <property type="evidence" value="ECO:0007669"/>
    <property type="project" value="TreeGrafter"/>
</dbReference>
<dbReference type="Gene3D" id="3.40.50.300">
    <property type="entry name" value="P-loop containing nucleotide triphosphate hydrolases"/>
    <property type="match status" value="2"/>
</dbReference>
<dbReference type="PROSITE" id="PS51192">
    <property type="entry name" value="HELICASE_ATP_BIND_1"/>
    <property type="match status" value="1"/>
</dbReference>
<dbReference type="GO" id="GO:0016787">
    <property type="term" value="F:hydrolase activity"/>
    <property type="evidence" value="ECO:0007669"/>
    <property type="project" value="UniProtKB-KW"/>
</dbReference>